<sequence>MPLSNSANACHMKHSISLTRISSTLRRSSAKLLQKMKSTYPDYYPEFINARMKRTLSMSTITSQEVAATHENFTTNLLNMKNKTSSSVLNDNMALLWEPFGHLVLKFYGIYVLSEDIVTVMTVQRHPSLPTHPTLPTLVDNCPLKA</sequence>
<dbReference type="AlphaFoldDB" id="A0A7R9KLL1"/>
<keyword evidence="2" id="KW-1185">Reference proteome</keyword>
<evidence type="ECO:0000313" key="2">
    <source>
        <dbReference type="Proteomes" id="UP000759131"/>
    </source>
</evidence>
<dbReference type="EMBL" id="CAJPIZ010002160">
    <property type="protein sequence ID" value="CAG2104629.1"/>
    <property type="molecule type" value="Genomic_DNA"/>
</dbReference>
<proteinExistence type="predicted"/>
<dbReference type="EMBL" id="OC856735">
    <property type="protein sequence ID" value="CAD7624199.1"/>
    <property type="molecule type" value="Genomic_DNA"/>
</dbReference>
<reference evidence="1" key="1">
    <citation type="submission" date="2020-11" db="EMBL/GenBank/DDBJ databases">
        <authorList>
            <person name="Tran Van P."/>
        </authorList>
    </citation>
    <scope>NUCLEOTIDE SEQUENCE</scope>
</reference>
<organism evidence="1">
    <name type="scientific">Medioppia subpectinata</name>
    <dbReference type="NCBI Taxonomy" id="1979941"/>
    <lineage>
        <taxon>Eukaryota</taxon>
        <taxon>Metazoa</taxon>
        <taxon>Ecdysozoa</taxon>
        <taxon>Arthropoda</taxon>
        <taxon>Chelicerata</taxon>
        <taxon>Arachnida</taxon>
        <taxon>Acari</taxon>
        <taxon>Acariformes</taxon>
        <taxon>Sarcoptiformes</taxon>
        <taxon>Oribatida</taxon>
        <taxon>Brachypylina</taxon>
        <taxon>Oppioidea</taxon>
        <taxon>Oppiidae</taxon>
        <taxon>Medioppia</taxon>
    </lineage>
</organism>
<gene>
    <name evidence="1" type="ORF">OSB1V03_LOCUS4645</name>
</gene>
<protein>
    <submittedName>
        <fullName evidence="1">Uncharacterized protein</fullName>
    </submittedName>
</protein>
<dbReference type="OrthoDB" id="10487031at2759"/>
<name>A0A7R9KLL1_9ACAR</name>
<accession>A0A7R9KLL1</accession>
<evidence type="ECO:0000313" key="1">
    <source>
        <dbReference type="EMBL" id="CAD7624199.1"/>
    </source>
</evidence>
<dbReference type="Proteomes" id="UP000759131">
    <property type="component" value="Unassembled WGS sequence"/>
</dbReference>